<dbReference type="EMBL" id="CP003969">
    <property type="protein sequence ID" value="AGP40190.1"/>
    <property type="molecule type" value="Genomic_DNA"/>
</dbReference>
<proteinExistence type="predicted"/>
<dbReference type="HOGENOM" id="CLU_1495261_0_0_7"/>
<protein>
    <submittedName>
        <fullName evidence="1">Uncharacterized protein</fullName>
    </submittedName>
</protein>
<dbReference type="STRING" id="1254432.SCE1572_40215"/>
<evidence type="ECO:0000313" key="1">
    <source>
        <dbReference type="EMBL" id="AGP40190.1"/>
    </source>
</evidence>
<dbReference type="Proteomes" id="UP000014803">
    <property type="component" value="Chromosome"/>
</dbReference>
<reference evidence="1 2" key="1">
    <citation type="journal article" date="2013" name="Sci. Rep.">
        <title>Extraordinary expansion of a Sorangium cellulosum genome from an alkaline milieu.</title>
        <authorList>
            <person name="Han K."/>
            <person name="Li Z.F."/>
            <person name="Peng R."/>
            <person name="Zhu L.P."/>
            <person name="Zhou T."/>
            <person name="Wang L.G."/>
            <person name="Li S.G."/>
            <person name="Zhang X.B."/>
            <person name="Hu W."/>
            <person name="Wu Z.H."/>
            <person name="Qin N."/>
            <person name="Li Y.Z."/>
        </authorList>
    </citation>
    <scope>NUCLEOTIDE SEQUENCE [LARGE SCALE GENOMIC DNA]</scope>
    <source>
        <strain evidence="1 2">So0157-2</strain>
    </source>
</reference>
<evidence type="ECO:0000313" key="2">
    <source>
        <dbReference type="Proteomes" id="UP000014803"/>
    </source>
</evidence>
<name>S4Y7I0_SORCE</name>
<gene>
    <name evidence="1" type="ORF">SCE1572_40215</name>
</gene>
<organism evidence="1 2">
    <name type="scientific">Sorangium cellulosum So0157-2</name>
    <dbReference type="NCBI Taxonomy" id="1254432"/>
    <lineage>
        <taxon>Bacteria</taxon>
        <taxon>Pseudomonadati</taxon>
        <taxon>Myxococcota</taxon>
        <taxon>Polyangia</taxon>
        <taxon>Polyangiales</taxon>
        <taxon>Polyangiaceae</taxon>
        <taxon>Sorangium</taxon>
    </lineage>
</organism>
<dbReference type="KEGG" id="scu:SCE1572_40215"/>
<dbReference type="AlphaFoldDB" id="S4Y7I0"/>
<sequence length="192" mass="19430">MFRKRGTETMRTTGRQIPSAAGLALALALVLGSVPMQGEASELSAGVSLGWLQAGTASRLAVGPHAGISWRITREVLFKVHDLCSVVPPIQIGGAGVYNHASVAIGVAWADGDFSGGPSAAIYFMPACGKAMCGRVAGMAVGGHVQTSAYVAGPLGVSVSANVDWVGGSSLVLPGHLSVLVVAGPVLRWGVK</sequence>
<accession>S4Y7I0</accession>